<dbReference type="InterPro" id="IPR036874">
    <property type="entry name" value="Carbonic_anhydrase_sf"/>
</dbReference>
<dbReference type="EC" id="4.2.1.1" evidence="2 8"/>
<evidence type="ECO:0000256" key="4">
    <source>
        <dbReference type="ARBA" id="ARBA00022833"/>
    </source>
</evidence>
<dbReference type="SUPFAM" id="SSF53056">
    <property type="entry name" value="beta-carbonic anhydrase, cab"/>
    <property type="match status" value="1"/>
</dbReference>
<evidence type="ECO:0000256" key="5">
    <source>
        <dbReference type="ARBA" id="ARBA00023239"/>
    </source>
</evidence>
<dbReference type="GO" id="GO:0034599">
    <property type="term" value="P:cellular response to oxidative stress"/>
    <property type="evidence" value="ECO:0007669"/>
    <property type="project" value="TreeGrafter"/>
</dbReference>
<gene>
    <name evidence="9" type="ORF">TRUGW13939_08151</name>
</gene>
<evidence type="ECO:0000256" key="2">
    <source>
        <dbReference type="ARBA" id="ARBA00012925"/>
    </source>
</evidence>
<reference evidence="10" key="1">
    <citation type="submission" date="2020-06" db="EMBL/GenBank/DDBJ databases">
        <title>A chromosome-scale genome assembly of Talaromyces rugulosus W13939.</title>
        <authorList>
            <person name="Wang B."/>
            <person name="Guo L."/>
            <person name="Ye K."/>
            <person name="Wang L."/>
        </authorList>
    </citation>
    <scope>NUCLEOTIDE SEQUENCE [LARGE SCALE GENOMIC DNA]</scope>
    <source>
        <strain evidence="10">W13939</strain>
    </source>
</reference>
<dbReference type="Proteomes" id="UP000509510">
    <property type="component" value="Chromosome IV"/>
</dbReference>
<comment type="function">
    <text evidence="8">Reversible hydration of carbon dioxide.</text>
</comment>
<keyword evidence="10" id="KW-1185">Reference proteome</keyword>
<dbReference type="GeneID" id="55995640"/>
<keyword evidence="5 8" id="KW-0456">Lyase</keyword>
<dbReference type="KEGG" id="trg:TRUGW13939_08151"/>
<dbReference type="GO" id="GO:0004089">
    <property type="term" value="F:carbonate dehydratase activity"/>
    <property type="evidence" value="ECO:0007669"/>
    <property type="project" value="UniProtKB-UniRule"/>
</dbReference>
<dbReference type="PANTHER" id="PTHR11002:SF76">
    <property type="entry name" value="CARBONIC ANHYDRASE"/>
    <property type="match status" value="1"/>
</dbReference>
<accession>A0A7H8R5X5</accession>
<dbReference type="OrthoDB" id="10248475at2759"/>
<dbReference type="Gene3D" id="3.40.1050.10">
    <property type="entry name" value="Carbonic anhydrase"/>
    <property type="match status" value="1"/>
</dbReference>
<feature type="binding site" evidence="7">
    <location>
        <position position="93"/>
    </location>
    <ligand>
        <name>Zn(2+)</name>
        <dbReference type="ChEBI" id="CHEBI:29105"/>
    </ligand>
</feature>
<dbReference type="AlphaFoldDB" id="A0A7H8R5X5"/>
<comment type="similarity">
    <text evidence="1 8">Belongs to the beta-class carbonic anhydrase family.</text>
</comment>
<name>A0A7H8R5X5_TALRU</name>
<comment type="catalytic activity">
    <reaction evidence="6 8">
        <text>hydrogencarbonate + H(+) = CO2 + H2O</text>
        <dbReference type="Rhea" id="RHEA:10748"/>
        <dbReference type="ChEBI" id="CHEBI:15377"/>
        <dbReference type="ChEBI" id="CHEBI:15378"/>
        <dbReference type="ChEBI" id="CHEBI:16526"/>
        <dbReference type="ChEBI" id="CHEBI:17544"/>
        <dbReference type="EC" id="4.2.1.1"/>
    </reaction>
</comment>
<evidence type="ECO:0000256" key="7">
    <source>
        <dbReference type="PIRSR" id="PIRSR601765-1"/>
    </source>
</evidence>
<keyword evidence="3 7" id="KW-0479">Metal-binding</keyword>
<dbReference type="GO" id="GO:0005737">
    <property type="term" value="C:cytoplasm"/>
    <property type="evidence" value="ECO:0007669"/>
    <property type="project" value="TreeGrafter"/>
</dbReference>
<evidence type="ECO:0000256" key="1">
    <source>
        <dbReference type="ARBA" id="ARBA00006217"/>
    </source>
</evidence>
<feature type="binding site" evidence="7">
    <location>
        <position position="36"/>
    </location>
    <ligand>
        <name>Zn(2+)</name>
        <dbReference type="ChEBI" id="CHEBI:29105"/>
    </ligand>
</feature>
<sequence length="183" mass="20887">MGQRLFSEYSVAPVPRNLIPSLDPSKPQVLWLGCCDSGYDETTTLDLFPDEMIVVRNIGNLALGTDLTWASAVQHAVDNLQVDHIIVCGHYGCGIIKTDPVVGIHFPWQKEVDSLLSTHQKELENLSVDDRNRYLVQVNVVKQMQLVRDLLEVIYPGEHRRIDIHGFLYDRVRDRADRILLNR</sequence>
<dbReference type="GO" id="GO:0008270">
    <property type="term" value="F:zinc ion binding"/>
    <property type="evidence" value="ECO:0007669"/>
    <property type="project" value="UniProtKB-UniRule"/>
</dbReference>
<keyword evidence="4 7" id="KW-0862">Zinc</keyword>
<evidence type="ECO:0000256" key="3">
    <source>
        <dbReference type="ARBA" id="ARBA00022723"/>
    </source>
</evidence>
<evidence type="ECO:0000256" key="8">
    <source>
        <dbReference type="RuleBase" id="RU003956"/>
    </source>
</evidence>
<dbReference type="Pfam" id="PF00484">
    <property type="entry name" value="Pro_CA"/>
    <property type="match status" value="1"/>
</dbReference>
<dbReference type="EMBL" id="CP055901">
    <property type="protein sequence ID" value="QKX61005.1"/>
    <property type="molecule type" value="Genomic_DNA"/>
</dbReference>
<evidence type="ECO:0000313" key="9">
    <source>
        <dbReference type="EMBL" id="QKX61005.1"/>
    </source>
</evidence>
<dbReference type="GO" id="GO:0071244">
    <property type="term" value="P:cellular response to carbon dioxide"/>
    <property type="evidence" value="ECO:0007669"/>
    <property type="project" value="TreeGrafter"/>
</dbReference>
<dbReference type="RefSeq" id="XP_035347180.1">
    <property type="nucleotide sequence ID" value="XM_035491287.1"/>
</dbReference>
<evidence type="ECO:0000256" key="6">
    <source>
        <dbReference type="ARBA" id="ARBA00048348"/>
    </source>
</evidence>
<dbReference type="InterPro" id="IPR001765">
    <property type="entry name" value="Carbonic_anhydrase"/>
</dbReference>
<feature type="binding site" evidence="7">
    <location>
        <position position="90"/>
    </location>
    <ligand>
        <name>Zn(2+)</name>
        <dbReference type="ChEBI" id="CHEBI:29105"/>
    </ligand>
</feature>
<comment type="cofactor">
    <cofactor evidence="7">
        <name>Zn(2+)</name>
        <dbReference type="ChEBI" id="CHEBI:29105"/>
    </cofactor>
    <text evidence="7">Binds 1 zinc ion per subunit.</text>
</comment>
<feature type="binding site" evidence="7">
    <location>
        <position position="34"/>
    </location>
    <ligand>
        <name>Zn(2+)</name>
        <dbReference type="ChEBI" id="CHEBI:29105"/>
    </ligand>
</feature>
<organism evidence="9 10">
    <name type="scientific">Talaromyces rugulosus</name>
    <name type="common">Penicillium rugulosum</name>
    <dbReference type="NCBI Taxonomy" id="121627"/>
    <lineage>
        <taxon>Eukaryota</taxon>
        <taxon>Fungi</taxon>
        <taxon>Dikarya</taxon>
        <taxon>Ascomycota</taxon>
        <taxon>Pezizomycotina</taxon>
        <taxon>Eurotiomycetes</taxon>
        <taxon>Eurotiomycetidae</taxon>
        <taxon>Eurotiales</taxon>
        <taxon>Trichocomaceae</taxon>
        <taxon>Talaromyces</taxon>
        <taxon>Talaromyces sect. Islandici</taxon>
    </lineage>
</organism>
<proteinExistence type="inferred from homology"/>
<dbReference type="PANTHER" id="PTHR11002">
    <property type="entry name" value="CARBONIC ANHYDRASE"/>
    <property type="match status" value="1"/>
</dbReference>
<dbReference type="SMART" id="SM00947">
    <property type="entry name" value="Pro_CA"/>
    <property type="match status" value="1"/>
</dbReference>
<protein>
    <recommendedName>
        <fullName evidence="2 8">Carbonic anhydrase</fullName>
        <ecNumber evidence="2 8">4.2.1.1</ecNumber>
    </recommendedName>
    <alternativeName>
        <fullName evidence="8">Carbonate dehydratase</fullName>
    </alternativeName>
</protein>
<evidence type="ECO:0000313" key="10">
    <source>
        <dbReference type="Proteomes" id="UP000509510"/>
    </source>
</evidence>